<keyword evidence="2 7" id="KW-0489">Methyltransferase</keyword>
<dbReference type="InterPro" id="IPR055487">
    <property type="entry name" value="DUF7059"/>
</dbReference>
<evidence type="ECO:0000256" key="1">
    <source>
        <dbReference type="ARBA" id="ARBA00006149"/>
    </source>
</evidence>
<feature type="domain" description="DUF7059" evidence="6">
    <location>
        <begin position="15"/>
        <end position="107"/>
    </location>
</feature>
<comment type="caution">
    <text evidence="7">The sequence shown here is derived from an EMBL/GenBank/DDBJ whole genome shotgun (WGS) entry which is preliminary data.</text>
</comment>
<dbReference type="Pfam" id="PF23186">
    <property type="entry name" value="DUF7059"/>
    <property type="match status" value="1"/>
</dbReference>
<dbReference type="PANTHER" id="PTHR45875:SF1">
    <property type="entry name" value="METHYLTRANSFERASE N6AMT1"/>
    <property type="match status" value="1"/>
</dbReference>
<keyword evidence="3" id="KW-0808">Transferase</keyword>
<proteinExistence type="inferred from homology"/>
<dbReference type="PROSITE" id="PS00092">
    <property type="entry name" value="N6_MTASE"/>
    <property type="match status" value="1"/>
</dbReference>
<protein>
    <submittedName>
        <fullName evidence="7">Methyltransferase</fullName>
    </submittedName>
</protein>
<dbReference type="Proteomes" id="UP001500929">
    <property type="component" value="Unassembled WGS sequence"/>
</dbReference>
<evidence type="ECO:0000259" key="6">
    <source>
        <dbReference type="Pfam" id="PF23186"/>
    </source>
</evidence>
<evidence type="ECO:0000256" key="4">
    <source>
        <dbReference type="ARBA" id="ARBA00022691"/>
    </source>
</evidence>
<dbReference type="CDD" id="cd02440">
    <property type="entry name" value="AdoMet_MTases"/>
    <property type="match status" value="1"/>
</dbReference>
<gene>
    <name evidence="7" type="ORF">GCM10009851_15990</name>
</gene>
<dbReference type="InterPro" id="IPR007848">
    <property type="entry name" value="Small_mtfrase_dom"/>
</dbReference>
<evidence type="ECO:0000256" key="2">
    <source>
        <dbReference type="ARBA" id="ARBA00022603"/>
    </source>
</evidence>
<dbReference type="GO" id="GO:0032259">
    <property type="term" value="P:methylation"/>
    <property type="evidence" value="ECO:0007669"/>
    <property type="project" value="UniProtKB-KW"/>
</dbReference>
<dbReference type="SUPFAM" id="SSF53335">
    <property type="entry name" value="S-adenosyl-L-methionine-dependent methyltransferases"/>
    <property type="match status" value="1"/>
</dbReference>
<keyword evidence="8" id="KW-1185">Reference proteome</keyword>
<feature type="domain" description="Methyltransferase small" evidence="5">
    <location>
        <begin position="152"/>
        <end position="284"/>
    </location>
</feature>
<comment type="similarity">
    <text evidence="1">Belongs to the eukaryotic/archaeal PrmC-related family.</text>
</comment>
<reference evidence="7 8" key="1">
    <citation type="journal article" date="2019" name="Int. J. Syst. Evol. Microbiol.">
        <title>The Global Catalogue of Microorganisms (GCM) 10K type strain sequencing project: providing services to taxonomists for standard genome sequencing and annotation.</title>
        <authorList>
            <consortium name="The Broad Institute Genomics Platform"/>
            <consortium name="The Broad Institute Genome Sequencing Center for Infectious Disease"/>
            <person name="Wu L."/>
            <person name="Ma J."/>
        </authorList>
    </citation>
    <scope>NUCLEOTIDE SEQUENCE [LARGE SCALE GENOMIC DNA]</scope>
    <source>
        <strain evidence="7 8">JCM 16117</strain>
    </source>
</reference>
<evidence type="ECO:0000256" key="3">
    <source>
        <dbReference type="ARBA" id="ARBA00022679"/>
    </source>
</evidence>
<dbReference type="Gene3D" id="3.40.50.150">
    <property type="entry name" value="Vaccinia Virus protein VP39"/>
    <property type="match status" value="1"/>
</dbReference>
<evidence type="ECO:0000313" key="8">
    <source>
        <dbReference type="Proteomes" id="UP001500929"/>
    </source>
</evidence>
<organism evidence="7 8">
    <name type="scientific">Herbiconiux moechotypicola</name>
    <dbReference type="NCBI Taxonomy" id="637393"/>
    <lineage>
        <taxon>Bacteria</taxon>
        <taxon>Bacillati</taxon>
        <taxon>Actinomycetota</taxon>
        <taxon>Actinomycetes</taxon>
        <taxon>Micrococcales</taxon>
        <taxon>Microbacteriaceae</taxon>
        <taxon>Herbiconiux</taxon>
    </lineage>
</organism>
<dbReference type="GO" id="GO:0008168">
    <property type="term" value="F:methyltransferase activity"/>
    <property type="evidence" value="ECO:0007669"/>
    <property type="project" value="UniProtKB-KW"/>
</dbReference>
<dbReference type="EMBL" id="BAAAQY010000004">
    <property type="protein sequence ID" value="GAA2231803.1"/>
    <property type="molecule type" value="Genomic_DNA"/>
</dbReference>
<dbReference type="Pfam" id="PF05175">
    <property type="entry name" value="MTS"/>
    <property type="match status" value="1"/>
</dbReference>
<sequence>MDAQLIDLLRDDLVAARYRVDVIEGLWGPAAAAALHRGRTLPARRVLEASRASGAAEPEPAAATLARLFLLGEALESDAVSRALPRVGPAGMVELGLLDSHGGHLHALLDLRPYSFVDSLGAGSWWIVSDLGEAVLGRALDEDHVLGVGGASLTLSGLMVPTPARTVLDLGTGCGIQAMHAARHAERVVATDISERALELARFNARLNGIAGIEFRHGSLFEPVAGERFDRIVSNPPFVITPRRDGVPQYEYRDGGLEGDALVARVIRQAGEHLEPGGIAQLLGNWEYRAGSGDGDSPTLDGLERVRSWVASSAVPVDAWVIERERQDAPTYAETWIRDGGTRPGASGFDALYAAWLDDFDARGVHEVGFGYVLLRRPWAQAGDVTLARYERVAEAIGSNPIGLGDHLAACLEAHDWQAHRGDEALLAATLVYAGDVTEERHYWPGHDDPVVMTLRQGGGFARTVPLGTALAAFVGACDGDLGVRALCAALAEVLEVDEPALTAELLPQVRDLVADGFLRPA</sequence>
<dbReference type="RefSeq" id="WP_259479097.1">
    <property type="nucleotide sequence ID" value="NZ_BAAAQY010000004.1"/>
</dbReference>
<dbReference type="InterPro" id="IPR029063">
    <property type="entry name" value="SAM-dependent_MTases_sf"/>
</dbReference>
<accession>A0ABN3DI13</accession>
<dbReference type="InterPro" id="IPR002052">
    <property type="entry name" value="DNA_methylase_N6_adenine_CS"/>
</dbReference>
<keyword evidence="4" id="KW-0949">S-adenosyl-L-methionine</keyword>
<evidence type="ECO:0000313" key="7">
    <source>
        <dbReference type="EMBL" id="GAA2231803.1"/>
    </source>
</evidence>
<dbReference type="PANTHER" id="PTHR45875">
    <property type="entry name" value="METHYLTRANSFERASE N6AMT1"/>
    <property type="match status" value="1"/>
</dbReference>
<evidence type="ECO:0000259" key="5">
    <source>
        <dbReference type="Pfam" id="PF05175"/>
    </source>
</evidence>
<dbReference type="InterPro" id="IPR052190">
    <property type="entry name" value="Euk-Arch_PrmC-MTase"/>
</dbReference>
<name>A0ABN3DI13_9MICO</name>